<feature type="transmembrane region" description="Helical" evidence="7">
    <location>
        <begin position="324"/>
        <end position="344"/>
    </location>
</feature>
<dbReference type="GO" id="GO:0005886">
    <property type="term" value="C:plasma membrane"/>
    <property type="evidence" value="ECO:0007669"/>
    <property type="project" value="UniProtKB-SubCell"/>
</dbReference>
<comment type="pathway">
    <text evidence="7">Cell wall biogenesis; peptidoglycan biosynthesis.</text>
</comment>
<dbReference type="EMBL" id="PCVI01000028">
    <property type="protein sequence ID" value="PIQ70183.1"/>
    <property type="molecule type" value="Genomic_DNA"/>
</dbReference>
<sequence>MIALYLGLLIFSFLFTSILVVPFINLLYKLKFFRRVQKTTDIEGNRTKIFDKLNNLKAGTPVGGGLLIIATTVLLYLILYPILCYAGIRVTTAFSQIKEELNILFFTFISFGLLGLYDDILKFFGFKRTGFFGLRLRHKFAIQWLLAFFIASMMFFNLKISFIYVPFFGVFDIGVFFIPLAAFIIVSFVNAFNITDGLDGLACGLLMIALFAFWILSHTTLDTPLSIFLAIWIGSLIAFLYFNVYPARIFLGDVGALSFGATFAVVGLLIGRTFALVVIGGLFIVEVSSSLIQILSKKLLKKKAFAVAPFHLWLRNIGWEEPKIVMRGWLAGIILALFGLWIAYI</sequence>
<keyword evidence="3 7" id="KW-0808">Transferase</keyword>
<evidence type="ECO:0000313" key="9">
    <source>
        <dbReference type="EMBL" id="PIQ70183.1"/>
    </source>
</evidence>
<dbReference type="InterPro" id="IPR000715">
    <property type="entry name" value="Glycosyl_transferase_4"/>
</dbReference>
<dbReference type="GO" id="GO:0008360">
    <property type="term" value="P:regulation of cell shape"/>
    <property type="evidence" value="ECO:0007669"/>
    <property type="project" value="UniProtKB-KW"/>
</dbReference>
<dbReference type="GO" id="GO:0009252">
    <property type="term" value="P:peptidoglycan biosynthetic process"/>
    <property type="evidence" value="ECO:0007669"/>
    <property type="project" value="UniProtKB-UniRule"/>
</dbReference>
<evidence type="ECO:0000256" key="4">
    <source>
        <dbReference type="ARBA" id="ARBA00022692"/>
    </source>
</evidence>
<evidence type="ECO:0000256" key="2">
    <source>
        <dbReference type="ARBA" id="ARBA00005583"/>
    </source>
</evidence>
<feature type="transmembrane region" description="Helical" evidence="7">
    <location>
        <begin position="62"/>
        <end position="83"/>
    </location>
</feature>
<dbReference type="AlphaFoldDB" id="A0A2H0KHY3"/>
<evidence type="ECO:0000256" key="1">
    <source>
        <dbReference type="ARBA" id="ARBA00004141"/>
    </source>
</evidence>
<organism evidence="9 10">
    <name type="scientific">Candidatus Shapirobacteria bacterium CG11_big_fil_rev_8_21_14_0_20_40_12</name>
    <dbReference type="NCBI Taxonomy" id="1974889"/>
    <lineage>
        <taxon>Bacteria</taxon>
        <taxon>Candidatus Shapironibacteriota</taxon>
    </lineage>
</organism>
<dbReference type="Proteomes" id="UP000231371">
    <property type="component" value="Unassembled WGS sequence"/>
</dbReference>
<keyword evidence="7 8" id="KW-0460">Magnesium</keyword>
<dbReference type="EC" id="2.7.8.13" evidence="7"/>
<dbReference type="InterPro" id="IPR018480">
    <property type="entry name" value="PNAcMuramoyl-5peptid_Trfase_CS"/>
</dbReference>
<dbReference type="Pfam" id="PF00953">
    <property type="entry name" value="Glycos_transf_4"/>
    <property type="match status" value="1"/>
</dbReference>
<proteinExistence type="inferred from homology"/>
<keyword evidence="5 7" id="KW-1133">Transmembrane helix</keyword>
<comment type="similarity">
    <text evidence="2 7">Belongs to the glycosyltransferase 4 family. MraY subfamily.</text>
</comment>
<dbReference type="GO" id="GO:0071555">
    <property type="term" value="P:cell wall organization"/>
    <property type="evidence" value="ECO:0007669"/>
    <property type="project" value="UniProtKB-KW"/>
</dbReference>
<gene>
    <name evidence="7" type="primary">mraY</name>
    <name evidence="9" type="ORF">COV89_01825</name>
</gene>
<dbReference type="UniPathway" id="UPA00219"/>
<evidence type="ECO:0000256" key="7">
    <source>
        <dbReference type="HAMAP-Rule" id="MF_00038"/>
    </source>
</evidence>
<dbReference type="HAMAP" id="MF_00038">
    <property type="entry name" value="MraY"/>
    <property type="match status" value="1"/>
</dbReference>
<comment type="function">
    <text evidence="7">Catalyzes the initial step of the lipid cycle reactions in the biosynthesis of the cell wall peptidoglycan: transfers peptidoglycan precursor phospho-MurNAc-pentapeptide from UDP-MurNAc-pentapeptide onto the lipid carrier undecaprenyl phosphate, yielding undecaprenyl-pyrophosphoryl-MurNAc-pentapeptide, known as lipid I.</text>
</comment>
<dbReference type="GO" id="GO:0046872">
    <property type="term" value="F:metal ion binding"/>
    <property type="evidence" value="ECO:0007669"/>
    <property type="project" value="UniProtKB-KW"/>
</dbReference>
<keyword evidence="7" id="KW-0961">Cell wall biogenesis/degradation</keyword>
<dbReference type="GO" id="GO:0051301">
    <property type="term" value="P:cell division"/>
    <property type="evidence" value="ECO:0007669"/>
    <property type="project" value="UniProtKB-KW"/>
</dbReference>
<keyword evidence="4 7" id="KW-0812">Transmembrane</keyword>
<comment type="catalytic activity">
    <reaction evidence="7">
        <text>UDP-N-acetyl-alpha-D-muramoyl-L-alanyl-gamma-D-glutamyl-meso-2,6-diaminopimeloyl-D-alanyl-D-alanine + di-trans,octa-cis-undecaprenyl phosphate = di-trans,octa-cis-undecaprenyl diphospho-N-acetyl-alpha-D-muramoyl-L-alanyl-D-glutamyl-meso-2,6-diaminopimeloyl-D-alanyl-D-alanine + UMP</text>
        <dbReference type="Rhea" id="RHEA:28386"/>
        <dbReference type="ChEBI" id="CHEBI:57865"/>
        <dbReference type="ChEBI" id="CHEBI:60392"/>
        <dbReference type="ChEBI" id="CHEBI:61386"/>
        <dbReference type="ChEBI" id="CHEBI:61387"/>
        <dbReference type="EC" id="2.7.8.13"/>
    </reaction>
</comment>
<feature type="binding site" evidence="8">
    <location>
        <position position="253"/>
    </location>
    <ligand>
        <name>Mg(2+)</name>
        <dbReference type="ChEBI" id="CHEBI:18420"/>
    </ligand>
</feature>
<keyword evidence="7" id="KW-0573">Peptidoglycan synthesis</keyword>
<dbReference type="GO" id="GO:0051992">
    <property type="term" value="F:UDP-N-acetylmuramoyl-L-alanyl-D-glutamyl-meso-2,6-diaminopimelyl-D-alanyl-D-alanine:undecaprenyl-phosphate transferase activity"/>
    <property type="evidence" value="ECO:0007669"/>
    <property type="project" value="RHEA"/>
</dbReference>
<dbReference type="GO" id="GO:0008963">
    <property type="term" value="F:phospho-N-acetylmuramoyl-pentapeptide-transferase activity"/>
    <property type="evidence" value="ECO:0007669"/>
    <property type="project" value="UniProtKB-UniRule"/>
</dbReference>
<evidence type="ECO:0000256" key="8">
    <source>
        <dbReference type="PIRSR" id="PIRSR600715-1"/>
    </source>
</evidence>
<dbReference type="PROSITE" id="PS01348">
    <property type="entry name" value="MRAY_2"/>
    <property type="match status" value="1"/>
</dbReference>
<name>A0A2H0KHY3_9BACT</name>
<keyword evidence="7" id="KW-0131">Cell cycle</keyword>
<keyword evidence="7" id="KW-1003">Cell membrane</keyword>
<comment type="subcellular location">
    <subcellularLocation>
        <location evidence="7">Cell membrane</location>
        <topology evidence="7">Multi-pass membrane protein</topology>
    </subcellularLocation>
    <subcellularLocation>
        <location evidence="1">Membrane</location>
        <topology evidence="1">Multi-pass membrane protein</topology>
    </subcellularLocation>
</comment>
<comment type="cofactor">
    <cofactor evidence="7 8">
        <name>Mg(2+)</name>
        <dbReference type="ChEBI" id="CHEBI:18420"/>
    </cofactor>
</comment>
<comment type="caution">
    <text evidence="9">The sequence shown here is derived from an EMBL/GenBank/DDBJ whole genome shotgun (WGS) entry which is preliminary data.</text>
</comment>
<keyword evidence="6 7" id="KW-0472">Membrane</keyword>
<accession>A0A2H0KHY3</accession>
<evidence type="ECO:0000256" key="5">
    <source>
        <dbReference type="ARBA" id="ARBA00022989"/>
    </source>
</evidence>
<dbReference type="PANTHER" id="PTHR22926:SF5">
    <property type="entry name" value="PHOSPHO-N-ACETYLMURAMOYL-PENTAPEPTIDE-TRANSFERASE HOMOLOG"/>
    <property type="match status" value="1"/>
</dbReference>
<protein>
    <recommendedName>
        <fullName evidence="7">Phospho-N-acetylmuramoyl-pentapeptide-transferase</fullName>
        <ecNumber evidence="7">2.7.8.13</ecNumber>
    </recommendedName>
    <alternativeName>
        <fullName evidence="7">UDP-MurNAc-pentapeptide phosphotransferase</fullName>
    </alternativeName>
</protein>
<feature type="binding site" evidence="8">
    <location>
        <position position="193"/>
    </location>
    <ligand>
        <name>Mg(2+)</name>
        <dbReference type="ChEBI" id="CHEBI:18420"/>
    </ligand>
</feature>
<feature type="transmembrane region" description="Helical" evidence="7">
    <location>
        <begin position="103"/>
        <end position="120"/>
    </location>
</feature>
<feature type="transmembrane region" description="Helical" evidence="7">
    <location>
        <begin position="140"/>
        <end position="158"/>
    </location>
</feature>
<reference evidence="9 10" key="1">
    <citation type="submission" date="2017-09" db="EMBL/GenBank/DDBJ databases">
        <title>Depth-based differentiation of microbial function through sediment-hosted aquifers and enrichment of novel symbionts in the deep terrestrial subsurface.</title>
        <authorList>
            <person name="Probst A.J."/>
            <person name="Ladd B."/>
            <person name="Jarett J.K."/>
            <person name="Geller-Mcgrath D.E."/>
            <person name="Sieber C.M."/>
            <person name="Emerson J.B."/>
            <person name="Anantharaman K."/>
            <person name="Thomas B.C."/>
            <person name="Malmstrom R."/>
            <person name="Stieglmeier M."/>
            <person name="Klingl A."/>
            <person name="Woyke T."/>
            <person name="Ryan C.M."/>
            <person name="Banfield J.F."/>
        </authorList>
    </citation>
    <scope>NUCLEOTIDE SEQUENCE [LARGE SCALE GENOMIC DNA]</scope>
    <source>
        <strain evidence="9">CG11_big_fil_rev_8_21_14_0_20_40_12</strain>
    </source>
</reference>
<dbReference type="PANTHER" id="PTHR22926">
    <property type="entry name" value="PHOSPHO-N-ACETYLMURAMOYL-PENTAPEPTIDE-TRANSFERASE"/>
    <property type="match status" value="1"/>
</dbReference>
<feature type="transmembrane region" description="Helical" evidence="7">
    <location>
        <begin position="6"/>
        <end position="28"/>
    </location>
</feature>
<evidence type="ECO:0000256" key="3">
    <source>
        <dbReference type="ARBA" id="ARBA00022679"/>
    </source>
</evidence>
<feature type="transmembrane region" description="Helical" evidence="7">
    <location>
        <begin position="276"/>
        <end position="295"/>
    </location>
</feature>
<dbReference type="InterPro" id="IPR003524">
    <property type="entry name" value="PNAcMuramoyl-5peptid_Trfase"/>
</dbReference>
<feature type="transmembrane region" description="Helical" evidence="7">
    <location>
        <begin position="249"/>
        <end position="270"/>
    </location>
</feature>
<feature type="transmembrane region" description="Helical" evidence="7">
    <location>
        <begin position="198"/>
        <end position="217"/>
    </location>
</feature>
<keyword evidence="7 8" id="KW-0479">Metal-binding</keyword>
<evidence type="ECO:0000313" key="10">
    <source>
        <dbReference type="Proteomes" id="UP000231371"/>
    </source>
</evidence>
<feature type="transmembrane region" description="Helical" evidence="7">
    <location>
        <begin position="164"/>
        <end position="186"/>
    </location>
</feature>
<keyword evidence="7" id="KW-0133">Cell shape</keyword>
<evidence type="ECO:0000256" key="6">
    <source>
        <dbReference type="ARBA" id="ARBA00023136"/>
    </source>
</evidence>
<feature type="transmembrane region" description="Helical" evidence="7">
    <location>
        <begin position="223"/>
        <end position="242"/>
    </location>
</feature>
<keyword evidence="7" id="KW-0132">Cell division</keyword>